<gene>
    <name evidence="1" type="ORF">RIF29_30777</name>
</gene>
<protein>
    <submittedName>
        <fullName evidence="1">Uncharacterized protein</fullName>
    </submittedName>
</protein>
<reference evidence="1 2" key="1">
    <citation type="submission" date="2024-01" db="EMBL/GenBank/DDBJ databases">
        <title>The genomes of 5 underutilized Papilionoideae crops provide insights into root nodulation and disease resistanc.</title>
        <authorList>
            <person name="Yuan L."/>
        </authorList>
    </citation>
    <scope>NUCLEOTIDE SEQUENCE [LARGE SCALE GENOMIC DNA]</scope>
    <source>
        <strain evidence="1">ZHUSHIDOU_FW_LH</strain>
        <tissue evidence="1">Leaf</tissue>
    </source>
</reference>
<dbReference type="AlphaFoldDB" id="A0AAN9EGJ3"/>
<sequence>MLSSFTSRGKSSPISPFEIRHYLKKAWIVSMDTNDDDCPEDIVPEVEEKCIDDHIDNEMVQEENLLEVETTHGIDLAKTIQIDFPDYSGALKRNESFRSHQGLHSDFMQRIWVMVKDGCFGVKCGSHNHNLYDRLEGYPYSIQQTKEEHDTIVRIKQNGVKTSKILTTLKEKTPNNCTTMKQVKNVLYRYRRSVRHPRSQLQHLHTHVRRNNVRVAMKSGGDAFSVECGLLQWGEST</sequence>
<dbReference type="EMBL" id="JAYWIO010000006">
    <property type="protein sequence ID" value="KAK7257072.1"/>
    <property type="molecule type" value="Genomic_DNA"/>
</dbReference>
<keyword evidence="2" id="KW-1185">Reference proteome</keyword>
<proteinExistence type="predicted"/>
<accession>A0AAN9EGJ3</accession>
<evidence type="ECO:0000313" key="2">
    <source>
        <dbReference type="Proteomes" id="UP001372338"/>
    </source>
</evidence>
<comment type="caution">
    <text evidence="1">The sequence shown here is derived from an EMBL/GenBank/DDBJ whole genome shotgun (WGS) entry which is preliminary data.</text>
</comment>
<name>A0AAN9EGJ3_CROPI</name>
<organism evidence="1 2">
    <name type="scientific">Crotalaria pallida</name>
    <name type="common">Smooth rattlebox</name>
    <name type="synonym">Crotalaria striata</name>
    <dbReference type="NCBI Taxonomy" id="3830"/>
    <lineage>
        <taxon>Eukaryota</taxon>
        <taxon>Viridiplantae</taxon>
        <taxon>Streptophyta</taxon>
        <taxon>Embryophyta</taxon>
        <taxon>Tracheophyta</taxon>
        <taxon>Spermatophyta</taxon>
        <taxon>Magnoliopsida</taxon>
        <taxon>eudicotyledons</taxon>
        <taxon>Gunneridae</taxon>
        <taxon>Pentapetalae</taxon>
        <taxon>rosids</taxon>
        <taxon>fabids</taxon>
        <taxon>Fabales</taxon>
        <taxon>Fabaceae</taxon>
        <taxon>Papilionoideae</taxon>
        <taxon>50 kb inversion clade</taxon>
        <taxon>genistoids sensu lato</taxon>
        <taxon>core genistoids</taxon>
        <taxon>Crotalarieae</taxon>
        <taxon>Crotalaria</taxon>
    </lineage>
</organism>
<dbReference type="Proteomes" id="UP001372338">
    <property type="component" value="Unassembled WGS sequence"/>
</dbReference>
<evidence type="ECO:0000313" key="1">
    <source>
        <dbReference type="EMBL" id="KAK7257072.1"/>
    </source>
</evidence>